<sequence length="134" mass="14300">MEHILFPEGKAAEEAAMAAAEAKQAEELSRLIENNNELGLSRSVAFAALSSGDIATYQVLLDAGADPNFSFSYHGVNPNIGRQGPWLPPLGVAARWRPEMVPELLDAGAETLHTGALHIAAFKGDLPTMHLLVN</sequence>
<evidence type="ECO:0008006" key="3">
    <source>
        <dbReference type="Google" id="ProtNLM"/>
    </source>
</evidence>
<dbReference type="SUPFAM" id="SSF48403">
    <property type="entry name" value="Ankyrin repeat"/>
    <property type="match status" value="1"/>
</dbReference>
<dbReference type="AlphaFoldDB" id="A0A2B7Y892"/>
<protein>
    <recommendedName>
        <fullName evidence="3">Ankyrin repeat domain-containing protein</fullName>
    </recommendedName>
</protein>
<name>A0A2B7Y892_POLH7</name>
<evidence type="ECO:0000313" key="2">
    <source>
        <dbReference type="Proteomes" id="UP000224634"/>
    </source>
</evidence>
<dbReference type="OrthoDB" id="426293at2759"/>
<dbReference type="InterPro" id="IPR036770">
    <property type="entry name" value="Ankyrin_rpt-contain_sf"/>
</dbReference>
<dbReference type="Gene3D" id="1.25.40.20">
    <property type="entry name" value="Ankyrin repeat-containing domain"/>
    <property type="match status" value="1"/>
</dbReference>
<accession>A0A2B7Y892</accession>
<evidence type="ECO:0000313" key="1">
    <source>
        <dbReference type="EMBL" id="PGH17420.1"/>
    </source>
</evidence>
<dbReference type="STRING" id="1447883.A0A2B7Y892"/>
<reference evidence="1 2" key="1">
    <citation type="submission" date="2017-10" db="EMBL/GenBank/DDBJ databases">
        <title>Comparative genomics in systemic dimorphic fungi from Ajellomycetaceae.</title>
        <authorList>
            <person name="Munoz J.F."/>
            <person name="Mcewen J.G."/>
            <person name="Clay O.K."/>
            <person name="Cuomo C.A."/>
        </authorList>
    </citation>
    <scope>NUCLEOTIDE SEQUENCE [LARGE SCALE GENOMIC DNA]</scope>
    <source>
        <strain evidence="1 2">UAMH7299</strain>
    </source>
</reference>
<dbReference type="Proteomes" id="UP000224634">
    <property type="component" value="Unassembled WGS sequence"/>
</dbReference>
<gene>
    <name evidence="1" type="ORF">AJ80_04790</name>
</gene>
<organism evidence="1 2">
    <name type="scientific">Polytolypa hystricis (strain UAMH7299)</name>
    <dbReference type="NCBI Taxonomy" id="1447883"/>
    <lineage>
        <taxon>Eukaryota</taxon>
        <taxon>Fungi</taxon>
        <taxon>Dikarya</taxon>
        <taxon>Ascomycota</taxon>
        <taxon>Pezizomycotina</taxon>
        <taxon>Eurotiomycetes</taxon>
        <taxon>Eurotiomycetidae</taxon>
        <taxon>Onygenales</taxon>
        <taxon>Onygenales incertae sedis</taxon>
        <taxon>Polytolypa</taxon>
    </lineage>
</organism>
<keyword evidence="2" id="KW-1185">Reference proteome</keyword>
<dbReference type="EMBL" id="PDNA01000064">
    <property type="protein sequence ID" value="PGH17420.1"/>
    <property type="molecule type" value="Genomic_DNA"/>
</dbReference>
<comment type="caution">
    <text evidence="1">The sequence shown here is derived from an EMBL/GenBank/DDBJ whole genome shotgun (WGS) entry which is preliminary data.</text>
</comment>
<proteinExistence type="predicted"/>